<feature type="region of interest" description="Disordered" evidence="6">
    <location>
        <begin position="253"/>
        <end position="281"/>
    </location>
</feature>
<dbReference type="Proteomes" id="UP000267096">
    <property type="component" value="Unassembled WGS sequence"/>
</dbReference>
<dbReference type="EMBL" id="UYRR01035499">
    <property type="protein sequence ID" value="VDK64752.1"/>
    <property type="molecule type" value="Genomic_DNA"/>
</dbReference>
<dbReference type="PANTHER" id="PTHR23302:SF40">
    <property type="entry name" value="TRANSMEMBRANE CHANNEL-LIKE PROTEIN"/>
    <property type="match status" value="1"/>
</dbReference>
<dbReference type="GO" id="GO:0008381">
    <property type="term" value="F:mechanosensitive monoatomic ion channel activity"/>
    <property type="evidence" value="ECO:0007669"/>
    <property type="project" value="TreeGrafter"/>
</dbReference>
<keyword evidence="10" id="KW-1185">Reference proteome</keyword>
<dbReference type="OrthoDB" id="5831905at2759"/>
<feature type="transmembrane region" description="Helical" evidence="7">
    <location>
        <begin position="12"/>
        <end position="31"/>
    </location>
</feature>
<feature type="region of interest" description="Disordered" evidence="6">
    <location>
        <begin position="179"/>
        <end position="200"/>
    </location>
</feature>
<dbReference type="Pfam" id="PF07810">
    <property type="entry name" value="TMC"/>
    <property type="match status" value="1"/>
</dbReference>
<proteinExistence type="inferred from homology"/>
<feature type="compositionally biased region" description="Basic and acidic residues" evidence="6">
    <location>
        <begin position="262"/>
        <end position="271"/>
    </location>
</feature>
<name>A0A3P6RMN7_ANISI</name>
<evidence type="ECO:0000256" key="7">
    <source>
        <dbReference type="SAM" id="Phobius"/>
    </source>
</evidence>
<evidence type="ECO:0000313" key="9">
    <source>
        <dbReference type="EMBL" id="VDK64752.1"/>
    </source>
</evidence>
<gene>
    <name evidence="9" type="ORF">ASIM_LOCUS18426</name>
</gene>
<protein>
    <recommendedName>
        <fullName evidence="8">TMC domain-containing protein</fullName>
    </recommendedName>
</protein>
<keyword evidence="4 7" id="KW-1133">Transmembrane helix</keyword>
<evidence type="ECO:0000256" key="5">
    <source>
        <dbReference type="ARBA" id="ARBA00023136"/>
    </source>
</evidence>
<evidence type="ECO:0000256" key="3">
    <source>
        <dbReference type="ARBA" id="ARBA00022692"/>
    </source>
</evidence>
<evidence type="ECO:0000259" key="8">
    <source>
        <dbReference type="Pfam" id="PF07810"/>
    </source>
</evidence>
<feature type="domain" description="TMC" evidence="8">
    <location>
        <begin position="1"/>
        <end position="112"/>
    </location>
</feature>
<feature type="non-terminal residue" evidence="9">
    <location>
        <position position="281"/>
    </location>
</feature>
<evidence type="ECO:0000256" key="1">
    <source>
        <dbReference type="ARBA" id="ARBA00004141"/>
    </source>
</evidence>
<comment type="similarity">
    <text evidence="2">Belongs to the TMC family.</text>
</comment>
<dbReference type="GO" id="GO:0005886">
    <property type="term" value="C:plasma membrane"/>
    <property type="evidence" value="ECO:0007669"/>
    <property type="project" value="InterPro"/>
</dbReference>
<dbReference type="InterPro" id="IPR012496">
    <property type="entry name" value="TMC_dom"/>
</dbReference>
<evidence type="ECO:0000256" key="2">
    <source>
        <dbReference type="ARBA" id="ARBA00006510"/>
    </source>
</evidence>
<evidence type="ECO:0000313" key="10">
    <source>
        <dbReference type="Proteomes" id="UP000267096"/>
    </source>
</evidence>
<dbReference type="PANTHER" id="PTHR23302">
    <property type="entry name" value="TRANSMEMBRANE CHANNEL-RELATED"/>
    <property type="match status" value="1"/>
</dbReference>
<evidence type="ECO:0000256" key="6">
    <source>
        <dbReference type="SAM" id="MobiDB-lite"/>
    </source>
</evidence>
<evidence type="ECO:0000256" key="4">
    <source>
        <dbReference type="ARBA" id="ARBA00022989"/>
    </source>
</evidence>
<comment type="subcellular location">
    <subcellularLocation>
        <location evidence="1">Membrane</location>
        <topology evidence="1">Multi-pass membrane protein</topology>
    </subcellularLocation>
</comment>
<keyword evidence="5 7" id="KW-0472">Membrane</keyword>
<dbReference type="InterPro" id="IPR038900">
    <property type="entry name" value="TMC"/>
</dbReference>
<reference evidence="9 10" key="1">
    <citation type="submission" date="2018-11" db="EMBL/GenBank/DDBJ databases">
        <authorList>
            <consortium name="Pathogen Informatics"/>
        </authorList>
    </citation>
    <scope>NUCLEOTIDE SEQUENCE [LARGE SCALE GENOMIC DNA]</scope>
</reference>
<dbReference type="AlphaFoldDB" id="A0A3P6RMN7"/>
<sequence length="281" mass="32496">MIGQEITKLVTMDLVMTIASILVIDFLRGLWVRYCNLWWFWNLECTFPEYGEFKVAENVLHLVNNQGMIWLGLFFVPMLPAINNIKLIILMYVRAWAVMTCNVPARQIFRASRSQPTFYSVITQVLHKNLSRGLVQAIRYMVSPGIVIPVLLLLLLIIYFLFALVRGLREANTDLSNQLMHDDERSTTQSQRSRDPHSFIPSLTSVSEEAQMEQLDDAEQQHDESPQKISALKLNWKQRLLVCIGWTDLKRIREQQQQQQEQDNKAKEGVDRSSPVSGMKS</sequence>
<feature type="transmembrane region" description="Helical" evidence="7">
    <location>
        <begin position="137"/>
        <end position="162"/>
    </location>
</feature>
<feature type="transmembrane region" description="Helical" evidence="7">
    <location>
        <begin position="68"/>
        <end position="89"/>
    </location>
</feature>
<organism evidence="9 10">
    <name type="scientific">Anisakis simplex</name>
    <name type="common">Herring worm</name>
    <dbReference type="NCBI Taxonomy" id="6269"/>
    <lineage>
        <taxon>Eukaryota</taxon>
        <taxon>Metazoa</taxon>
        <taxon>Ecdysozoa</taxon>
        <taxon>Nematoda</taxon>
        <taxon>Chromadorea</taxon>
        <taxon>Rhabditida</taxon>
        <taxon>Spirurina</taxon>
        <taxon>Ascaridomorpha</taxon>
        <taxon>Ascaridoidea</taxon>
        <taxon>Anisakidae</taxon>
        <taxon>Anisakis</taxon>
        <taxon>Anisakis simplex complex</taxon>
    </lineage>
</organism>
<accession>A0A3P6RMN7</accession>
<feature type="compositionally biased region" description="Basic and acidic residues" evidence="6">
    <location>
        <begin position="180"/>
        <end position="197"/>
    </location>
</feature>
<keyword evidence="3 7" id="KW-0812">Transmembrane</keyword>